<dbReference type="Proteomes" id="UP000005870">
    <property type="component" value="Chromosome"/>
</dbReference>
<dbReference type="EMBL" id="CP003093">
    <property type="protein sequence ID" value="AER55678.1"/>
    <property type="molecule type" value="Genomic_DNA"/>
</dbReference>
<protein>
    <submittedName>
        <fullName evidence="2">Uncharacterized protein</fullName>
    </submittedName>
</protein>
<feature type="region of interest" description="Disordered" evidence="1">
    <location>
        <begin position="47"/>
        <end position="71"/>
    </location>
</feature>
<organism evidence="2 3">
    <name type="scientific">Pseudoxanthomonas spadix (strain BD-a59)</name>
    <dbReference type="NCBI Taxonomy" id="1045855"/>
    <lineage>
        <taxon>Bacteria</taxon>
        <taxon>Pseudomonadati</taxon>
        <taxon>Pseudomonadota</taxon>
        <taxon>Gammaproteobacteria</taxon>
        <taxon>Lysobacterales</taxon>
        <taxon>Lysobacteraceae</taxon>
        <taxon>Pseudoxanthomonas</taxon>
    </lineage>
</organism>
<name>G7UQ66_PSEUP</name>
<gene>
    <name evidence="2" type="ordered locus">DSC_05125</name>
</gene>
<dbReference type="AlphaFoldDB" id="G7UQ66"/>
<dbReference type="STRING" id="1045855.DSC_05125"/>
<accession>G7UQ66</accession>
<sequence length="71" mass="8096">MAGLSRQRRIWNARLGRAGDRHIAWPRQRDDSAAAVLSWPQAKVASRQQHASAHAPSRVRVYHARPSFHPH</sequence>
<dbReference type="HOGENOM" id="CLU_2737125_0_0_6"/>
<dbReference type="KEGG" id="psd:DSC_05125"/>
<feature type="compositionally biased region" description="Basic residues" evidence="1">
    <location>
        <begin position="60"/>
        <end position="71"/>
    </location>
</feature>
<evidence type="ECO:0000313" key="2">
    <source>
        <dbReference type="EMBL" id="AER55678.1"/>
    </source>
</evidence>
<reference evidence="2 3" key="1">
    <citation type="journal article" date="2012" name="J. Bacteriol.">
        <title>Complete Genome Sequence of the BTEX-Degrading Bacterium Pseudoxanthomonas spadix BD-a59.</title>
        <authorList>
            <person name="Lee S.H."/>
            <person name="Jin H.M."/>
            <person name="Lee H.J."/>
            <person name="Kim J.M."/>
            <person name="Jeon C.O."/>
        </authorList>
    </citation>
    <scope>NUCLEOTIDE SEQUENCE [LARGE SCALE GENOMIC DNA]</scope>
    <source>
        <strain evidence="2 3">BD-a59</strain>
    </source>
</reference>
<proteinExistence type="predicted"/>
<evidence type="ECO:0000313" key="3">
    <source>
        <dbReference type="Proteomes" id="UP000005870"/>
    </source>
</evidence>
<evidence type="ECO:0000256" key="1">
    <source>
        <dbReference type="SAM" id="MobiDB-lite"/>
    </source>
</evidence>
<keyword evidence="3" id="KW-1185">Reference proteome</keyword>